<dbReference type="PANTHER" id="PTHR43600:SF2">
    <property type="entry name" value="F420-NON-REDUCING HYDROGENASE VHU SUBUNIT A"/>
    <property type="match status" value="1"/>
</dbReference>
<evidence type="ECO:0000256" key="1">
    <source>
        <dbReference type="ARBA" id="ARBA00001967"/>
    </source>
</evidence>
<dbReference type="EMBL" id="JACNJD010000221">
    <property type="protein sequence ID" value="MBC8177626.1"/>
    <property type="molecule type" value="Genomic_DNA"/>
</dbReference>
<dbReference type="GO" id="GO:0016491">
    <property type="term" value="F:oxidoreductase activity"/>
    <property type="evidence" value="ECO:0007669"/>
    <property type="project" value="UniProtKB-KW"/>
</dbReference>
<gene>
    <name evidence="6" type="ORF">H8E19_09495</name>
</gene>
<evidence type="ECO:0000313" key="6">
    <source>
        <dbReference type="EMBL" id="MBC8177626.1"/>
    </source>
</evidence>
<dbReference type="AlphaFoldDB" id="A0A8J6N049"/>
<comment type="cofactor">
    <cofactor evidence="1">
        <name>Ni(2+)</name>
        <dbReference type="ChEBI" id="CHEBI:49786"/>
    </cofactor>
</comment>
<proteinExistence type="inferred from homology"/>
<keyword evidence="4" id="KW-0479">Metal-binding</keyword>
<dbReference type="Proteomes" id="UP000650524">
    <property type="component" value="Unassembled WGS sequence"/>
</dbReference>
<name>A0A8J6N049_9DELT</name>
<dbReference type="PANTHER" id="PTHR43600">
    <property type="entry name" value="COENZYME F420 HYDROGENASE, SUBUNIT ALPHA"/>
    <property type="match status" value="1"/>
</dbReference>
<comment type="similarity">
    <text evidence="2">Belongs to the [NiFe]/[NiFeSe] hydrogenase large subunit family.</text>
</comment>
<dbReference type="GO" id="GO:0046872">
    <property type="term" value="F:metal ion binding"/>
    <property type="evidence" value="ECO:0007669"/>
    <property type="project" value="UniProtKB-KW"/>
</dbReference>
<evidence type="ECO:0000256" key="5">
    <source>
        <dbReference type="ARBA" id="ARBA00023002"/>
    </source>
</evidence>
<dbReference type="Gene3D" id="1.10.645.10">
    <property type="entry name" value="Cytochrome-c3 Hydrogenase, chain B"/>
    <property type="match status" value="1"/>
</dbReference>
<keyword evidence="3" id="KW-0533">Nickel</keyword>
<evidence type="ECO:0000256" key="4">
    <source>
        <dbReference type="ARBA" id="ARBA00022723"/>
    </source>
</evidence>
<dbReference type="InterPro" id="IPR029014">
    <property type="entry name" value="NiFe-Hase_large"/>
</dbReference>
<organism evidence="6 7">
    <name type="scientific">Candidatus Desulfacyla euxinica</name>
    <dbReference type="NCBI Taxonomy" id="2841693"/>
    <lineage>
        <taxon>Bacteria</taxon>
        <taxon>Deltaproteobacteria</taxon>
        <taxon>Candidatus Desulfacyla</taxon>
    </lineage>
</organism>
<sequence>MKNMTFEPLRWQEDPVRITVFHDTEYLQAYFQVSAPRDIEWICKGRPVEELPRILTILSPPHHLASAMALDRLFEVEPPPLAVNMREALLQAHVFRHHLRKLYFLLSSWQNPFLDYKTRESRGEQHMVPSHILDKIMHHVSLSQETAAILGGRCDHPLSAVAGGVSRFLKEDHYHRLSEIAESCLKFGMRLGKFLRDEIFGDGKALDGFQNLQIEPMASLALAEKDDNVVLRDPVEKEMDRFSPDMIFEKIGLHKELWTHEPFAYVKGQSKDEIKNIFNSQFFFVGPLARLNSGEELGSPLAEEERQRLIEALGPFPHFGVVAAYWSLLVELLQAAEKMTELYAEEKLTGPDIRTIPSEMGREGYGALESPQGLIYHHYQTDERGIVEDIEVLDTATENNALHCLLTQKAVEVSMAQGKTREEMKNLIEMSLLPF</sequence>
<evidence type="ECO:0000256" key="3">
    <source>
        <dbReference type="ARBA" id="ARBA00022596"/>
    </source>
</evidence>
<protein>
    <submittedName>
        <fullName evidence="6">Uncharacterized protein</fullName>
    </submittedName>
</protein>
<comment type="caution">
    <text evidence="6">The sequence shown here is derived from an EMBL/GenBank/DDBJ whole genome shotgun (WGS) entry which is preliminary data.</text>
</comment>
<evidence type="ECO:0000313" key="7">
    <source>
        <dbReference type="Proteomes" id="UP000650524"/>
    </source>
</evidence>
<dbReference type="SUPFAM" id="SSF56762">
    <property type="entry name" value="HydB/Nqo4-like"/>
    <property type="match status" value="1"/>
</dbReference>
<accession>A0A8J6N049</accession>
<evidence type="ECO:0000256" key="2">
    <source>
        <dbReference type="ARBA" id="ARBA00009292"/>
    </source>
</evidence>
<reference evidence="6 7" key="1">
    <citation type="submission" date="2020-08" db="EMBL/GenBank/DDBJ databases">
        <title>Bridging the membrane lipid divide: bacteria of the FCB group superphylum have the potential to synthesize archaeal ether lipids.</title>
        <authorList>
            <person name="Villanueva L."/>
            <person name="Von Meijenfeldt F.A.B."/>
            <person name="Westbye A.B."/>
            <person name="Yadav S."/>
            <person name="Hopmans E.C."/>
            <person name="Dutilh B.E."/>
            <person name="Sinninghe Damste J.S."/>
        </authorList>
    </citation>
    <scope>NUCLEOTIDE SEQUENCE [LARGE SCALE GENOMIC DNA]</scope>
    <source>
        <strain evidence="6">NIOZ-UU27</strain>
    </source>
</reference>
<keyword evidence="5" id="KW-0560">Oxidoreductase</keyword>